<gene>
    <name evidence="1" type="ORF">JOQ06_019679</name>
</gene>
<feature type="non-terminal residue" evidence="1">
    <location>
        <position position="1"/>
    </location>
</feature>
<sequence>EVSRAVPATLLPPLGLHLGVEVPVAPVVKSVGVDQGYILKVGLALGGVMFPDYFQGFGGLLWGESHPGWFRAIEERRLYRPPSPASPSPPLFTRHEHRGNKTLNWDLKPSWEILIVGASNIARLPLVRDSRVQVDSFPGANLSQAATLIRNKTPTSPGVQQVVLSFGLNDRDKGNPTLLEDNFLRLWNAARETFPNAVIYSRPEVYQDSQPFIAPSNMSLGEHQALEELQGNMGIILKPADKGGSVVIMDRGQYIREAMRQLEDPNYCLPLESPMYEET</sequence>
<name>A0AAD6FWB7_9TELE</name>
<dbReference type="EMBL" id="JAPTMU010000001">
    <property type="protein sequence ID" value="KAJ4948139.1"/>
    <property type="molecule type" value="Genomic_DNA"/>
</dbReference>
<dbReference type="Proteomes" id="UP001219934">
    <property type="component" value="Unassembled WGS sequence"/>
</dbReference>
<keyword evidence="2" id="KW-1185">Reference proteome</keyword>
<comment type="caution">
    <text evidence="1">The sequence shown here is derived from an EMBL/GenBank/DDBJ whole genome shotgun (WGS) entry which is preliminary data.</text>
</comment>
<feature type="non-terminal residue" evidence="1">
    <location>
        <position position="279"/>
    </location>
</feature>
<dbReference type="AlphaFoldDB" id="A0AAD6FWB7"/>
<protein>
    <submittedName>
        <fullName evidence="1">Uncharacterized protein</fullName>
    </submittedName>
</protein>
<evidence type="ECO:0000313" key="2">
    <source>
        <dbReference type="Proteomes" id="UP001219934"/>
    </source>
</evidence>
<dbReference type="SUPFAM" id="SSF52266">
    <property type="entry name" value="SGNH hydrolase"/>
    <property type="match status" value="1"/>
</dbReference>
<organism evidence="1 2">
    <name type="scientific">Pogonophryne albipinna</name>
    <dbReference type="NCBI Taxonomy" id="1090488"/>
    <lineage>
        <taxon>Eukaryota</taxon>
        <taxon>Metazoa</taxon>
        <taxon>Chordata</taxon>
        <taxon>Craniata</taxon>
        <taxon>Vertebrata</taxon>
        <taxon>Euteleostomi</taxon>
        <taxon>Actinopterygii</taxon>
        <taxon>Neopterygii</taxon>
        <taxon>Teleostei</taxon>
        <taxon>Neoteleostei</taxon>
        <taxon>Acanthomorphata</taxon>
        <taxon>Eupercaria</taxon>
        <taxon>Perciformes</taxon>
        <taxon>Notothenioidei</taxon>
        <taxon>Pogonophryne</taxon>
    </lineage>
</organism>
<accession>A0AAD6FWB7</accession>
<reference evidence="1" key="1">
    <citation type="submission" date="2022-11" db="EMBL/GenBank/DDBJ databases">
        <title>Chromosome-level genome of Pogonophryne albipinna.</title>
        <authorList>
            <person name="Jo E."/>
        </authorList>
    </citation>
    <scope>NUCLEOTIDE SEQUENCE</scope>
    <source>
        <strain evidence="1">SGF0006</strain>
        <tissue evidence="1">Muscle</tissue>
    </source>
</reference>
<proteinExistence type="predicted"/>
<evidence type="ECO:0000313" key="1">
    <source>
        <dbReference type="EMBL" id="KAJ4948139.1"/>
    </source>
</evidence>